<dbReference type="EMBL" id="VEPZ02001661">
    <property type="protein sequence ID" value="KAE8663959.1"/>
    <property type="molecule type" value="Genomic_DNA"/>
</dbReference>
<dbReference type="Proteomes" id="UP000436088">
    <property type="component" value="Unassembled WGS sequence"/>
</dbReference>
<evidence type="ECO:0000313" key="1">
    <source>
        <dbReference type="EMBL" id="KAE8663959.1"/>
    </source>
</evidence>
<evidence type="ECO:0000313" key="2">
    <source>
        <dbReference type="Proteomes" id="UP000436088"/>
    </source>
</evidence>
<sequence>MTNVERCRRSIVHQPHCPCCLEAVETTTLALRNCRQQPILAFSFASTLWQIWKNRNDMTFNRLDSLAVSIATRSITWARYYSESSCTGVHIRNSIAAPIHWHPPSGGWMCLNTEGVVSSGTATGSIGGLFRDNEKSWISGFNKKIGITNPLQLKKLSVSSMIIKLHQAPTPWFEQLKDFATEAGLST</sequence>
<evidence type="ECO:0008006" key="3">
    <source>
        <dbReference type="Google" id="ProtNLM"/>
    </source>
</evidence>
<organism evidence="1 2">
    <name type="scientific">Hibiscus syriacus</name>
    <name type="common">Rose of Sharon</name>
    <dbReference type="NCBI Taxonomy" id="106335"/>
    <lineage>
        <taxon>Eukaryota</taxon>
        <taxon>Viridiplantae</taxon>
        <taxon>Streptophyta</taxon>
        <taxon>Embryophyta</taxon>
        <taxon>Tracheophyta</taxon>
        <taxon>Spermatophyta</taxon>
        <taxon>Magnoliopsida</taxon>
        <taxon>eudicotyledons</taxon>
        <taxon>Gunneridae</taxon>
        <taxon>Pentapetalae</taxon>
        <taxon>rosids</taxon>
        <taxon>malvids</taxon>
        <taxon>Malvales</taxon>
        <taxon>Malvaceae</taxon>
        <taxon>Malvoideae</taxon>
        <taxon>Hibiscus</taxon>
    </lineage>
</organism>
<name>A0A6A2XYU7_HIBSY</name>
<dbReference type="AlphaFoldDB" id="A0A6A2XYU7"/>
<keyword evidence="2" id="KW-1185">Reference proteome</keyword>
<gene>
    <name evidence="1" type="ORF">F3Y22_tig00112857pilonHSYRG00056</name>
</gene>
<proteinExistence type="predicted"/>
<comment type="caution">
    <text evidence="1">The sequence shown here is derived from an EMBL/GenBank/DDBJ whole genome shotgun (WGS) entry which is preliminary data.</text>
</comment>
<reference evidence="1" key="1">
    <citation type="submission" date="2019-09" db="EMBL/GenBank/DDBJ databases">
        <title>Draft genome information of white flower Hibiscus syriacus.</title>
        <authorList>
            <person name="Kim Y.-M."/>
        </authorList>
    </citation>
    <scope>NUCLEOTIDE SEQUENCE [LARGE SCALE GENOMIC DNA]</scope>
    <source>
        <strain evidence="1">YM2019G1</strain>
    </source>
</reference>
<accession>A0A6A2XYU7</accession>
<protein>
    <recommendedName>
        <fullName evidence="3">RNase H type-1 domain-containing protein</fullName>
    </recommendedName>
</protein>